<dbReference type="InterPro" id="IPR000682">
    <property type="entry name" value="PCMT"/>
</dbReference>
<gene>
    <name evidence="10" type="ORF">M947_02515</name>
</gene>
<sequence>MDRITATKTARLADECHQKFPLDVRVKEAIAKTNREKFVPVGFKHNAYKLDALPMGSAQWISSPLTVAKMTQYLEPQGADRVLEIGCGSGYQAAVLSHLFRGVFTIERIESLMLEARVRFRELKINNIHTRLDDGQNGWTQYAPFDRILFSASTKKIPQKLFDQLADGGILIAPMEVANKQIITSYKKNGTSIQAKELEICDFVPVLDGVQK</sequence>
<evidence type="ECO:0000256" key="2">
    <source>
        <dbReference type="ARBA" id="ARBA00005369"/>
    </source>
</evidence>
<dbReference type="AlphaFoldDB" id="T0JTF5"/>
<organism evidence="10 11">
    <name type="scientific">Sulfurimonas hongkongensis</name>
    <dbReference type="NCBI Taxonomy" id="1172190"/>
    <lineage>
        <taxon>Bacteria</taxon>
        <taxon>Pseudomonadati</taxon>
        <taxon>Campylobacterota</taxon>
        <taxon>Epsilonproteobacteria</taxon>
        <taxon>Campylobacterales</taxon>
        <taxon>Sulfurimonadaceae</taxon>
        <taxon>Sulfurimonas</taxon>
    </lineage>
</organism>
<evidence type="ECO:0000256" key="4">
    <source>
        <dbReference type="ARBA" id="ARBA00013346"/>
    </source>
</evidence>
<dbReference type="Pfam" id="PF01135">
    <property type="entry name" value="PCMT"/>
    <property type="match status" value="1"/>
</dbReference>
<dbReference type="EC" id="2.1.1.77" evidence="3 9"/>
<evidence type="ECO:0000256" key="8">
    <source>
        <dbReference type="ARBA" id="ARBA00022691"/>
    </source>
</evidence>
<keyword evidence="5" id="KW-0963">Cytoplasm</keyword>
<dbReference type="GO" id="GO:0004719">
    <property type="term" value="F:protein-L-isoaspartate (D-aspartate) O-methyltransferase activity"/>
    <property type="evidence" value="ECO:0007669"/>
    <property type="project" value="UniProtKB-UniRule"/>
</dbReference>
<dbReference type="GO" id="GO:0032259">
    <property type="term" value="P:methylation"/>
    <property type="evidence" value="ECO:0007669"/>
    <property type="project" value="UniProtKB-KW"/>
</dbReference>
<dbReference type="Gene3D" id="3.40.50.150">
    <property type="entry name" value="Vaccinia Virus protein VP39"/>
    <property type="match status" value="1"/>
</dbReference>
<comment type="similarity">
    <text evidence="2">Belongs to the methyltransferase superfamily. L-isoaspartyl/D-aspartyl protein methyltransferase family.</text>
</comment>
<keyword evidence="8" id="KW-0949">S-adenosyl-L-methionine</keyword>
<dbReference type="PANTHER" id="PTHR11579:SF0">
    <property type="entry name" value="PROTEIN-L-ISOASPARTATE(D-ASPARTATE) O-METHYLTRANSFERASE"/>
    <property type="match status" value="1"/>
</dbReference>
<name>T0JTF5_9BACT</name>
<dbReference type="GO" id="GO:0030091">
    <property type="term" value="P:protein repair"/>
    <property type="evidence" value="ECO:0007669"/>
    <property type="project" value="UniProtKB-UniRule"/>
</dbReference>
<keyword evidence="7 10" id="KW-0808">Transferase</keyword>
<dbReference type="FunFam" id="3.40.50.150:FF:000010">
    <property type="entry name" value="Protein-L-isoaspartate O-methyltransferase"/>
    <property type="match status" value="1"/>
</dbReference>
<dbReference type="RefSeq" id="WP_021286783.1">
    <property type="nucleotide sequence ID" value="NZ_AUPZ01000003.1"/>
</dbReference>
<evidence type="ECO:0000256" key="6">
    <source>
        <dbReference type="ARBA" id="ARBA00022603"/>
    </source>
</evidence>
<dbReference type="GO" id="GO:0005737">
    <property type="term" value="C:cytoplasm"/>
    <property type="evidence" value="ECO:0007669"/>
    <property type="project" value="UniProtKB-SubCell"/>
</dbReference>
<dbReference type="NCBIfam" id="TIGR00080">
    <property type="entry name" value="pimt"/>
    <property type="match status" value="1"/>
</dbReference>
<keyword evidence="6 10" id="KW-0489">Methyltransferase</keyword>
<comment type="caution">
    <text evidence="10">The sequence shown here is derived from an EMBL/GenBank/DDBJ whole genome shotgun (WGS) entry which is preliminary data.</text>
</comment>
<dbReference type="CDD" id="cd02440">
    <property type="entry name" value="AdoMet_MTases"/>
    <property type="match status" value="1"/>
</dbReference>
<dbReference type="InterPro" id="IPR029063">
    <property type="entry name" value="SAM-dependent_MTases_sf"/>
</dbReference>
<dbReference type="SUPFAM" id="SSF53335">
    <property type="entry name" value="S-adenosyl-L-methionine-dependent methyltransferases"/>
    <property type="match status" value="1"/>
</dbReference>
<proteinExistence type="inferred from homology"/>
<evidence type="ECO:0000256" key="3">
    <source>
        <dbReference type="ARBA" id="ARBA00011890"/>
    </source>
</evidence>
<reference evidence="10 11" key="1">
    <citation type="submission" date="2013-07" db="EMBL/GenBank/DDBJ databases">
        <title>Sulfurimonas hongkongensis AST-10 Genome Sequencing.</title>
        <authorList>
            <person name="Cai L."/>
            <person name="Zhang T."/>
        </authorList>
    </citation>
    <scope>NUCLEOTIDE SEQUENCE [LARGE SCALE GENOMIC DNA]</scope>
    <source>
        <strain evidence="10 11">AST-10</strain>
    </source>
</reference>
<keyword evidence="11" id="KW-1185">Reference proteome</keyword>
<dbReference type="eggNOG" id="COG2518">
    <property type="taxonomic scope" value="Bacteria"/>
</dbReference>
<evidence type="ECO:0000256" key="9">
    <source>
        <dbReference type="NCBIfam" id="TIGR00080"/>
    </source>
</evidence>
<dbReference type="PATRIC" id="fig|1172190.3.peg.492"/>
<protein>
    <recommendedName>
        <fullName evidence="4 9">Protein-L-isoaspartate O-methyltransferase</fullName>
        <ecNumber evidence="3 9">2.1.1.77</ecNumber>
    </recommendedName>
</protein>
<dbReference type="Proteomes" id="UP000015520">
    <property type="component" value="Unassembled WGS sequence"/>
</dbReference>
<evidence type="ECO:0000256" key="7">
    <source>
        <dbReference type="ARBA" id="ARBA00022679"/>
    </source>
</evidence>
<dbReference type="PROSITE" id="PS01279">
    <property type="entry name" value="PCMT"/>
    <property type="match status" value="1"/>
</dbReference>
<comment type="subcellular location">
    <subcellularLocation>
        <location evidence="1">Cytoplasm</location>
    </subcellularLocation>
</comment>
<dbReference type="OrthoDB" id="9810066at2"/>
<dbReference type="PANTHER" id="PTHR11579">
    <property type="entry name" value="PROTEIN-L-ISOASPARTATE O-METHYLTRANSFERASE"/>
    <property type="match status" value="1"/>
</dbReference>
<evidence type="ECO:0000313" key="11">
    <source>
        <dbReference type="Proteomes" id="UP000015520"/>
    </source>
</evidence>
<dbReference type="NCBIfam" id="NF001453">
    <property type="entry name" value="PRK00312.1"/>
    <property type="match status" value="1"/>
</dbReference>
<evidence type="ECO:0000256" key="1">
    <source>
        <dbReference type="ARBA" id="ARBA00004496"/>
    </source>
</evidence>
<accession>T0JTF5</accession>
<dbReference type="STRING" id="1172190.M947_02515"/>
<dbReference type="EMBL" id="AUPZ01000003">
    <property type="protein sequence ID" value="EQB40227.1"/>
    <property type="molecule type" value="Genomic_DNA"/>
</dbReference>
<evidence type="ECO:0000313" key="10">
    <source>
        <dbReference type="EMBL" id="EQB40227.1"/>
    </source>
</evidence>
<evidence type="ECO:0000256" key="5">
    <source>
        <dbReference type="ARBA" id="ARBA00022490"/>
    </source>
</evidence>